<accession>A0A426QJI3</accession>
<dbReference type="InterPro" id="IPR007475">
    <property type="entry name" value="UbiK"/>
</dbReference>
<dbReference type="Proteomes" id="UP000287798">
    <property type="component" value="Unassembled WGS sequence"/>
</dbReference>
<keyword evidence="1" id="KW-0831">Ubiquinone biosynthesis</keyword>
<evidence type="ECO:0000313" key="4">
    <source>
        <dbReference type="Proteomes" id="UP000287798"/>
    </source>
</evidence>
<proteinExistence type="inferred from homology"/>
<comment type="similarity">
    <text evidence="1">Belongs to the UbiK family.</text>
</comment>
<dbReference type="HAMAP" id="MF_02216">
    <property type="entry name" value="UbiK"/>
    <property type="match status" value="1"/>
</dbReference>
<dbReference type="EMBL" id="QZMU01000001">
    <property type="protein sequence ID" value="RRQ21919.1"/>
    <property type="molecule type" value="Genomic_DNA"/>
</dbReference>
<keyword evidence="1" id="KW-0963">Cytoplasm</keyword>
<dbReference type="GO" id="GO:0005829">
    <property type="term" value="C:cytosol"/>
    <property type="evidence" value="ECO:0007669"/>
    <property type="project" value="TreeGrafter"/>
</dbReference>
<dbReference type="PANTHER" id="PTHR38040">
    <property type="entry name" value="UBIQUINONE BIOSYNTHESIS ACCESSORY FACTOR UBIK"/>
    <property type="match status" value="1"/>
</dbReference>
<evidence type="ECO:0000313" key="3">
    <source>
        <dbReference type="EMBL" id="RRQ21919.1"/>
    </source>
</evidence>
<dbReference type="OrthoDB" id="5297354at2"/>
<comment type="subcellular location">
    <subcellularLocation>
        <location evidence="1">Cytoplasm</location>
    </subcellularLocation>
</comment>
<feature type="region of interest" description="Disordered" evidence="2">
    <location>
        <begin position="77"/>
        <end position="100"/>
    </location>
</feature>
<name>A0A426QJI3_9GAMM</name>
<comment type="caution">
    <text evidence="3">The sequence shown here is derived from an EMBL/GenBank/DDBJ whole genome shotgun (WGS) entry which is preliminary data.</text>
</comment>
<dbReference type="PANTHER" id="PTHR38040:SF1">
    <property type="entry name" value="UBIQUINONE BIOSYNTHESIS ACCESSORY FACTOR UBIK"/>
    <property type="match status" value="1"/>
</dbReference>
<organism evidence="3 4">
    <name type="scientific">Thiohalobacter thiocyanaticus</name>
    <dbReference type="NCBI Taxonomy" id="585455"/>
    <lineage>
        <taxon>Bacteria</taxon>
        <taxon>Pseudomonadati</taxon>
        <taxon>Pseudomonadota</taxon>
        <taxon>Gammaproteobacteria</taxon>
        <taxon>Thiohalobacterales</taxon>
        <taxon>Thiohalobacteraceae</taxon>
        <taxon>Thiohalobacter</taxon>
    </lineage>
</organism>
<dbReference type="UniPathway" id="UPA00232"/>
<dbReference type="NCBIfam" id="NF047835">
    <property type="entry name" value="UbiqAccUbiK"/>
    <property type="match status" value="1"/>
</dbReference>
<gene>
    <name evidence="1" type="primary">ubiK</name>
    <name evidence="3" type="ORF">D6C00_08135</name>
</gene>
<dbReference type="RefSeq" id="WP_125181258.1">
    <property type="nucleotide sequence ID" value="NZ_QZMU01000001.1"/>
</dbReference>
<keyword evidence="4" id="KW-1185">Reference proteome</keyword>
<dbReference type="Pfam" id="PF04380">
    <property type="entry name" value="BMFP"/>
    <property type="match status" value="1"/>
</dbReference>
<comment type="pathway">
    <text evidence="1">Cofactor biosynthesis; ubiquinone biosynthesis.</text>
</comment>
<dbReference type="GO" id="GO:0006744">
    <property type="term" value="P:ubiquinone biosynthetic process"/>
    <property type="evidence" value="ECO:0007669"/>
    <property type="project" value="UniProtKB-UniRule"/>
</dbReference>
<reference evidence="3 4" key="1">
    <citation type="journal article" date="2010" name="Int. J. Syst. Evol. Microbiol.">
        <title>Thiohalobacter thiocyanaticus gen. nov., sp. nov., a moderately halophilic, sulfur-oxidizing gammaproteobacterium from hypersaline lakes, that utilizes thiocyanate.</title>
        <authorList>
            <person name="Sorokin D.Y."/>
            <person name="Kovaleva O.L."/>
            <person name="Tourova T.P."/>
            <person name="Muyzer G."/>
        </authorList>
    </citation>
    <scope>NUCLEOTIDE SEQUENCE [LARGE SCALE GENOMIC DNA]</scope>
    <source>
        <strain evidence="3 4">Hrh1</strain>
    </source>
</reference>
<dbReference type="AlphaFoldDB" id="A0A426QJI3"/>
<evidence type="ECO:0000256" key="2">
    <source>
        <dbReference type="SAM" id="MobiDB-lite"/>
    </source>
</evidence>
<sequence length="100" mass="10764">MPDPKLLDDIARKVSEAMPAGVKSLQADVDRNLRGALASALDRLDLVTREEFEVQAQVLARTRAKLDAMNARVAELERQVLGTSPEDNAGDTSGEDMDGG</sequence>
<evidence type="ECO:0000256" key="1">
    <source>
        <dbReference type="HAMAP-Rule" id="MF_02216"/>
    </source>
</evidence>
<comment type="function">
    <text evidence="1">Required for efficient ubiquinone (coenzyme Q) biosynthesis. UbiK is probably an accessory factor of Ubi enzymes and facilitates ubiquinone biosynthesis by acting as an assembly factor, a targeting factor, or both.</text>
</comment>
<protein>
    <recommendedName>
        <fullName evidence="1">Ubiquinone biosynthesis accessory factor UbiK</fullName>
    </recommendedName>
</protein>